<accession>A0A1J9S1I1</accession>
<name>A0A1J9S1I1_9PEZI</name>
<sequence length="581" mass="64714">MAEVLPAQLPDGQSYFSPAPLRRSSPSQPSFLVGSPTYTPSPSTRQARFASTERAPTLVVASPPLVESPVTIDDRDPPIQSFLSTDRTRLVEQVQLKTQVHDDTDDDDDDDDEAIGFPSYDIDGRQDDDSSSKADTYPTPSSASDSIISTNTTSTPEPLPIAEDDSAIKPEPTRHVDYLSHDWREEDIWSSWRHITTNRKTYGQRSRLENASWRTWAKAKYQLRTVSPETLNWLKDCDVTWLYGPLQTSSYTPLTHPVSEAGSTMLSKSNSFINKKPILKKRSMSEVMLQRSISNSSLIKQAAAAVQAERSGAPALSPRPSYARSTSDYVTTPSIPSKSTSREATDFTSHTSQSTSGLQTPGDGERKHIRFDDKVEQCIAVECKDADDDYDEEPWTNEEDDDSSDDGLEIRTKPRRLSRSNSKTNFGAENKTIQKLPDTTLKYRVDSPDVPDHTPAHSLGFWRSSRLSPSPSQETLKPSRPASNFLLGEDDDDDEEYSWEPSNSFSGQRNNGSFNQRFGQEDDEGEDSQSGGLRRTPSGMFMPYEEDEDDIVAAGLFGKVVDTVNTAKDIAHVIWNVGWRS</sequence>
<protein>
    <submittedName>
        <fullName evidence="3">Hex2 protein</fullName>
    </submittedName>
</protein>
<reference evidence="3 4" key="1">
    <citation type="submission" date="2016-10" db="EMBL/GenBank/DDBJ databases">
        <title>Proteomics and genomics reveal pathogen-plant mechanisms compatible with a hemibiotrophic lifestyle of Diplodia corticola.</title>
        <authorList>
            <person name="Fernandes I."/>
            <person name="De Jonge R."/>
            <person name="Van De Peer Y."/>
            <person name="Devreese B."/>
            <person name="Alves A."/>
            <person name="Esteves A.C."/>
        </authorList>
    </citation>
    <scope>NUCLEOTIDE SEQUENCE [LARGE SCALE GENOMIC DNA]</scope>
    <source>
        <strain evidence="3 4">CBS 112549</strain>
    </source>
</reference>
<dbReference type="Proteomes" id="UP000183809">
    <property type="component" value="Unassembled WGS sequence"/>
</dbReference>
<keyword evidence="4" id="KW-1185">Reference proteome</keyword>
<dbReference type="GeneID" id="31013863"/>
<feature type="compositionally biased region" description="Basic and acidic residues" evidence="1">
    <location>
        <begin position="122"/>
        <end position="132"/>
    </location>
</feature>
<dbReference type="InterPro" id="IPR052292">
    <property type="entry name" value="Glucose_repression_reg"/>
</dbReference>
<dbReference type="InterPro" id="IPR013860">
    <property type="entry name" value="AreA_GATA"/>
</dbReference>
<evidence type="ECO:0000256" key="1">
    <source>
        <dbReference type="SAM" id="MobiDB-lite"/>
    </source>
</evidence>
<dbReference type="PANTHER" id="PTHR28051">
    <property type="entry name" value="PROTEIN MTL1-RELATED"/>
    <property type="match status" value="1"/>
</dbReference>
<dbReference type="OrthoDB" id="5563539at2759"/>
<evidence type="ECO:0000313" key="3">
    <source>
        <dbReference type="EMBL" id="OJD33876.1"/>
    </source>
</evidence>
<dbReference type="GO" id="GO:0042149">
    <property type="term" value="P:cellular response to glucose starvation"/>
    <property type="evidence" value="ECO:0007669"/>
    <property type="project" value="TreeGrafter"/>
</dbReference>
<feature type="compositionally biased region" description="Basic and acidic residues" evidence="1">
    <location>
        <begin position="441"/>
        <end position="455"/>
    </location>
</feature>
<feature type="region of interest" description="Disordered" evidence="1">
    <location>
        <begin position="310"/>
        <end position="371"/>
    </location>
</feature>
<feature type="compositionally biased region" description="Acidic residues" evidence="1">
    <location>
        <begin position="488"/>
        <end position="498"/>
    </location>
</feature>
<feature type="compositionally biased region" description="Polar residues" evidence="1">
    <location>
        <begin position="24"/>
        <end position="46"/>
    </location>
</feature>
<feature type="compositionally biased region" description="Polar residues" evidence="1">
    <location>
        <begin position="346"/>
        <end position="359"/>
    </location>
</feature>
<feature type="compositionally biased region" description="Polar residues" evidence="1">
    <location>
        <begin position="323"/>
        <end position="339"/>
    </location>
</feature>
<dbReference type="RefSeq" id="XP_020130136.1">
    <property type="nucleotide sequence ID" value="XM_020273602.1"/>
</dbReference>
<dbReference type="Pfam" id="PF08550">
    <property type="entry name" value="GATA_AreA"/>
    <property type="match status" value="1"/>
</dbReference>
<organism evidence="3 4">
    <name type="scientific">Diplodia corticola</name>
    <dbReference type="NCBI Taxonomy" id="236234"/>
    <lineage>
        <taxon>Eukaryota</taxon>
        <taxon>Fungi</taxon>
        <taxon>Dikarya</taxon>
        <taxon>Ascomycota</taxon>
        <taxon>Pezizomycotina</taxon>
        <taxon>Dothideomycetes</taxon>
        <taxon>Dothideomycetes incertae sedis</taxon>
        <taxon>Botryosphaeriales</taxon>
        <taxon>Botryosphaeriaceae</taxon>
        <taxon>Diplodia</taxon>
    </lineage>
</organism>
<feature type="compositionally biased region" description="Acidic residues" evidence="1">
    <location>
        <begin position="385"/>
        <end position="407"/>
    </location>
</feature>
<dbReference type="STRING" id="236234.A0A1J9S1I1"/>
<feature type="compositionally biased region" description="Polar residues" evidence="1">
    <location>
        <begin position="500"/>
        <end position="518"/>
    </location>
</feature>
<dbReference type="AlphaFoldDB" id="A0A1J9S1I1"/>
<feature type="region of interest" description="Disordered" evidence="1">
    <location>
        <begin position="1"/>
        <end position="172"/>
    </location>
</feature>
<feature type="domain" description="Nitrogen regulatory protein areA GATA-like" evidence="2">
    <location>
        <begin position="191"/>
        <end position="218"/>
    </location>
</feature>
<feature type="compositionally biased region" description="Polar residues" evidence="1">
    <location>
        <begin position="465"/>
        <end position="476"/>
    </location>
</feature>
<evidence type="ECO:0000313" key="4">
    <source>
        <dbReference type="Proteomes" id="UP000183809"/>
    </source>
</evidence>
<evidence type="ECO:0000259" key="2">
    <source>
        <dbReference type="Pfam" id="PF08550"/>
    </source>
</evidence>
<dbReference type="GO" id="GO:0005773">
    <property type="term" value="C:vacuole"/>
    <property type="evidence" value="ECO:0007669"/>
    <property type="project" value="GOC"/>
</dbReference>
<proteinExistence type="predicted"/>
<dbReference type="GO" id="GO:0007039">
    <property type="term" value="P:protein catabolic process in the vacuole"/>
    <property type="evidence" value="ECO:0007669"/>
    <property type="project" value="TreeGrafter"/>
</dbReference>
<feature type="compositionally biased region" description="Polar residues" evidence="1">
    <location>
        <begin position="419"/>
        <end position="433"/>
    </location>
</feature>
<gene>
    <name evidence="3" type="ORF">BKCO1_270007</name>
</gene>
<feature type="compositionally biased region" description="Acidic residues" evidence="1">
    <location>
        <begin position="103"/>
        <end position="114"/>
    </location>
</feature>
<dbReference type="PANTHER" id="PTHR28051:SF1">
    <property type="entry name" value="PROTEIN MTL1-RELATED"/>
    <property type="match status" value="1"/>
</dbReference>
<dbReference type="EMBL" id="MNUE01000027">
    <property type="protein sequence ID" value="OJD33876.1"/>
    <property type="molecule type" value="Genomic_DNA"/>
</dbReference>
<feature type="compositionally biased region" description="Low complexity" evidence="1">
    <location>
        <begin position="138"/>
        <end position="156"/>
    </location>
</feature>
<comment type="caution">
    <text evidence="3">The sequence shown here is derived from an EMBL/GenBank/DDBJ whole genome shotgun (WGS) entry which is preliminary data.</text>
</comment>
<feature type="region of interest" description="Disordered" evidence="1">
    <location>
        <begin position="385"/>
        <end position="540"/>
    </location>
</feature>